<dbReference type="PROSITE" id="PS00409">
    <property type="entry name" value="PROKAR_NTER_METHYL"/>
    <property type="match status" value="1"/>
</dbReference>
<dbReference type="InterPro" id="IPR027558">
    <property type="entry name" value="Pre_pil_HX9DG_C"/>
</dbReference>
<sequence>MYRSYRHSGRRVETYSLKVRRSSSDYLYNIDPEKDLFMKVPDTPRHRGFTLIELLVVIAIIAILIALLLPAVQQAREAARRTQCRNNLKQIGLALHNYESTFGRFPCGWNGHNNVAQSTTMRWSFLAYILPYVDQANTLNQLDLNWSLYPPGGGQPPRAMHVNTIMTKIPTYLCPSDRSDYVSSPTGVIDSAPSNYMACMGSGINNVADISDDGQSDDRADGLFSSISWRRIADCTDGLSNTVLCSESLLGIGGADPASTESPDAQTHMALVSPPTSVTIANCDQARPASIARFVASRNRVWAGQAYENTAYNHYFTPNSRRYDCYFWVAQGFKAARSRHTGGVHTLMGDGGVRFTSENIDATIWRNIATRSGSEVVSEF</sequence>
<dbReference type="AlphaFoldDB" id="D5SYA2"/>
<dbReference type="Pfam" id="PF07596">
    <property type="entry name" value="SBP_bac_10"/>
    <property type="match status" value="1"/>
</dbReference>
<dbReference type="HOGENOM" id="CLU_041661_0_0_0"/>
<accession>D5SYA2</accession>
<protein>
    <recommendedName>
        <fullName evidence="2">DUF1559 domain-containing protein</fullName>
    </recommendedName>
</protein>
<evidence type="ECO:0000313" key="4">
    <source>
        <dbReference type="Proteomes" id="UP000002220"/>
    </source>
</evidence>
<dbReference type="Gene3D" id="3.30.700.10">
    <property type="entry name" value="Glycoprotein, Type 4 Pilin"/>
    <property type="match status" value="1"/>
</dbReference>
<dbReference type="KEGG" id="plm:Plim_4084"/>
<dbReference type="NCBIfam" id="TIGR04294">
    <property type="entry name" value="pre_pil_HX9DG"/>
    <property type="match status" value="1"/>
</dbReference>
<dbReference type="SUPFAM" id="SSF54523">
    <property type="entry name" value="Pili subunits"/>
    <property type="match status" value="1"/>
</dbReference>
<dbReference type="STRING" id="521674.Plim_4084"/>
<gene>
    <name evidence="3" type="ordered locus">Plim_4084</name>
</gene>
<dbReference type="PANTHER" id="PTHR30093">
    <property type="entry name" value="GENERAL SECRETION PATHWAY PROTEIN G"/>
    <property type="match status" value="1"/>
</dbReference>
<name>D5SYA2_PLAL2</name>
<dbReference type="InterPro" id="IPR011453">
    <property type="entry name" value="DUF1559"/>
</dbReference>
<dbReference type="InterPro" id="IPR045584">
    <property type="entry name" value="Pilin-like"/>
</dbReference>
<dbReference type="EMBL" id="CP001744">
    <property type="protein sequence ID" value="ADG69895.1"/>
    <property type="molecule type" value="Genomic_DNA"/>
</dbReference>
<dbReference type="PANTHER" id="PTHR30093:SF2">
    <property type="entry name" value="TYPE II SECRETION SYSTEM PROTEIN H"/>
    <property type="match status" value="1"/>
</dbReference>
<keyword evidence="1" id="KW-1133">Transmembrane helix</keyword>
<evidence type="ECO:0000259" key="2">
    <source>
        <dbReference type="Pfam" id="PF07596"/>
    </source>
</evidence>
<keyword evidence="1" id="KW-0472">Membrane</keyword>
<evidence type="ECO:0000313" key="3">
    <source>
        <dbReference type="EMBL" id="ADG69895.1"/>
    </source>
</evidence>
<reference evidence="3 4" key="1">
    <citation type="journal article" date="2010" name="Stand. Genomic Sci.">
        <title>Complete genome sequence of Planctomyces limnophilus type strain (Mu 290).</title>
        <authorList>
            <person name="Labutti K."/>
            <person name="Sikorski J."/>
            <person name="Schneider S."/>
            <person name="Nolan M."/>
            <person name="Lucas S."/>
            <person name="Glavina Del Rio T."/>
            <person name="Tice H."/>
            <person name="Cheng J.F."/>
            <person name="Goodwin L."/>
            <person name="Pitluck S."/>
            <person name="Liolios K."/>
            <person name="Ivanova N."/>
            <person name="Mavromatis K."/>
            <person name="Mikhailova N."/>
            <person name="Pati A."/>
            <person name="Chen A."/>
            <person name="Palaniappan K."/>
            <person name="Land M."/>
            <person name="Hauser L."/>
            <person name="Chang Y.J."/>
            <person name="Jeffries C.D."/>
            <person name="Tindall B.J."/>
            <person name="Rohde M."/>
            <person name="Goker M."/>
            <person name="Woyke T."/>
            <person name="Bristow J."/>
            <person name="Eisen J.A."/>
            <person name="Markowitz V."/>
            <person name="Hugenholtz P."/>
            <person name="Kyrpides N.C."/>
            <person name="Klenk H.P."/>
            <person name="Lapidus A."/>
        </authorList>
    </citation>
    <scope>NUCLEOTIDE SEQUENCE [LARGE SCALE GENOMIC DNA]</scope>
    <source>
        <strain evidence="4">ATCC 43296 / DSM 3776 / IFAM 1008 / 290</strain>
    </source>
</reference>
<evidence type="ECO:0000256" key="1">
    <source>
        <dbReference type="SAM" id="Phobius"/>
    </source>
</evidence>
<keyword evidence="4" id="KW-1185">Reference proteome</keyword>
<proteinExistence type="predicted"/>
<dbReference type="eggNOG" id="COG4968">
    <property type="taxonomic scope" value="Bacteria"/>
</dbReference>
<keyword evidence="1" id="KW-0812">Transmembrane</keyword>
<dbReference type="InterPro" id="IPR012902">
    <property type="entry name" value="N_methyl_site"/>
</dbReference>
<organism evidence="3 4">
    <name type="scientific">Planctopirus limnophila (strain ATCC 43296 / DSM 3776 / IFAM 1008 / Mu 290)</name>
    <name type="common">Planctomyces limnophilus</name>
    <dbReference type="NCBI Taxonomy" id="521674"/>
    <lineage>
        <taxon>Bacteria</taxon>
        <taxon>Pseudomonadati</taxon>
        <taxon>Planctomycetota</taxon>
        <taxon>Planctomycetia</taxon>
        <taxon>Planctomycetales</taxon>
        <taxon>Planctomycetaceae</taxon>
        <taxon>Planctopirus</taxon>
    </lineage>
</organism>
<dbReference type="Pfam" id="PF07963">
    <property type="entry name" value="N_methyl"/>
    <property type="match status" value="1"/>
</dbReference>
<dbReference type="Proteomes" id="UP000002220">
    <property type="component" value="Chromosome"/>
</dbReference>
<feature type="domain" description="DUF1559" evidence="2">
    <location>
        <begin position="73"/>
        <end position="362"/>
    </location>
</feature>
<dbReference type="NCBIfam" id="TIGR02532">
    <property type="entry name" value="IV_pilin_GFxxxE"/>
    <property type="match status" value="1"/>
</dbReference>
<feature type="transmembrane region" description="Helical" evidence="1">
    <location>
        <begin position="48"/>
        <end position="72"/>
    </location>
</feature>
<dbReference type="RefSeq" id="WP_013112326.1">
    <property type="nucleotide sequence ID" value="NC_014148.1"/>
</dbReference>